<keyword evidence="7" id="KW-1185">Reference proteome</keyword>
<dbReference type="PANTHER" id="PTHR43547">
    <property type="entry name" value="TWO-COMPONENT HISTIDINE KINASE"/>
    <property type="match status" value="1"/>
</dbReference>
<evidence type="ECO:0000313" key="7">
    <source>
        <dbReference type="Proteomes" id="UP000613030"/>
    </source>
</evidence>
<reference evidence="6 7" key="1">
    <citation type="submission" date="2021-01" db="EMBL/GenBank/DDBJ databases">
        <title>Chryseolinea sp. Jin1 Genome sequencing and assembly.</title>
        <authorList>
            <person name="Kim I."/>
        </authorList>
    </citation>
    <scope>NUCLEOTIDE SEQUENCE [LARGE SCALE GENOMIC DNA]</scope>
    <source>
        <strain evidence="6 7">Jin1</strain>
    </source>
</reference>
<dbReference type="GO" id="GO:0005524">
    <property type="term" value="F:ATP binding"/>
    <property type="evidence" value="ECO:0007669"/>
    <property type="project" value="UniProtKB-KW"/>
</dbReference>
<gene>
    <name evidence="6" type="ORF">JI741_28825</name>
</gene>
<feature type="domain" description="Histidine kinase" evidence="5">
    <location>
        <begin position="229"/>
        <end position="453"/>
    </location>
</feature>
<dbReference type="PRINTS" id="PR00344">
    <property type="entry name" value="BCTRLSENSOR"/>
</dbReference>
<dbReference type="Pfam" id="PF02518">
    <property type="entry name" value="HATPase_c"/>
    <property type="match status" value="1"/>
</dbReference>
<dbReference type="EMBL" id="JAERRB010000015">
    <property type="protein sequence ID" value="MBL0745269.1"/>
    <property type="molecule type" value="Genomic_DNA"/>
</dbReference>
<protein>
    <recommendedName>
        <fullName evidence="2">histidine kinase</fullName>
        <ecNumber evidence="2">2.7.13.3</ecNumber>
    </recommendedName>
</protein>
<feature type="transmembrane region" description="Helical" evidence="4">
    <location>
        <begin position="7"/>
        <end position="28"/>
    </location>
</feature>
<dbReference type="EC" id="2.7.13.3" evidence="2"/>
<evidence type="ECO:0000256" key="4">
    <source>
        <dbReference type="SAM" id="Phobius"/>
    </source>
</evidence>
<keyword evidence="6" id="KW-0547">Nucleotide-binding</keyword>
<comment type="caution">
    <text evidence="6">The sequence shown here is derived from an EMBL/GenBank/DDBJ whole genome shotgun (WGS) entry which is preliminary data.</text>
</comment>
<evidence type="ECO:0000256" key="1">
    <source>
        <dbReference type="ARBA" id="ARBA00000085"/>
    </source>
</evidence>
<dbReference type="InterPro" id="IPR004358">
    <property type="entry name" value="Sig_transdc_His_kin-like_C"/>
</dbReference>
<keyword evidence="3" id="KW-0597">Phosphoprotein</keyword>
<dbReference type="PROSITE" id="PS50109">
    <property type="entry name" value="HIS_KIN"/>
    <property type="match status" value="1"/>
</dbReference>
<dbReference type="Gene3D" id="3.30.565.10">
    <property type="entry name" value="Histidine kinase-like ATPase, C-terminal domain"/>
    <property type="match status" value="1"/>
</dbReference>
<evidence type="ECO:0000259" key="5">
    <source>
        <dbReference type="PROSITE" id="PS50109"/>
    </source>
</evidence>
<feature type="transmembrane region" description="Helical" evidence="4">
    <location>
        <begin position="34"/>
        <end position="55"/>
    </location>
</feature>
<name>A0ABS1L0P9_9BACT</name>
<dbReference type="PANTHER" id="PTHR43547:SF2">
    <property type="entry name" value="HYBRID SIGNAL TRANSDUCTION HISTIDINE KINASE C"/>
    <property type="match status" value="1"/>
</dbReference>
<accession>A0ABS1L0P9</accession>
<sequence length="454" mass="51658">MIYQRFTWLTVLRVLLLVANVLLLTWIFGDDRLFFNQIIVFLVLVLQVVELIRFVNHTNRELSRFFLAIKYNDFSVTFKRTPLGSSFSELQNSMAEIIDAYKQVKIEKEAQYHFLQLLVSQLAVGVVSLQRDEVSLINSTAERLMGIQGLKNWKLIRQLHPALVQEIESLGDAGRKVIEVRSDAGNKIVSVDVTTLVILNQPHKLITLQDINSEIEQKEIEAWHKLIRILTHEIMNSVTPIASLTETMQTMLKDKEGRQKSLHDIDEETVGDILFSLATIHKRSDGLLDFVENYRKLTRVPKPAPEQVNLHVFFSTIEKLMQQTLVRDNIALTILVEPSDLNATFDPTLIEQVLINLITNSRHALENRPDKRIELKAHAKDNTLRIEVTDNGKGIPEKELQEIFVPFFSTKKEGSGIGLSLSKQIASLHGGTLKVSSIPNQGATFYLQLPAKRN</sequence>
<evidence type="ECO:0000256" key="3">
    <source>
        <dbReference type="ARBA" id="ARBA00022553"/>
    </source>
</evidence>
<dbReference type="RefSeq" id="WP_202015615.1">
    <property type="nucleotide sequence ID" value="NZ_JAERRB010000015.1"/>
</dbReference>
<evidence type="ECO:0000313" key="6">
    <source>
        <dbReference type="EMBL" id="MBL0745269.1"/>
    </source>
</evidence>
<comment type="catalytic activity">
    <reaction evidence="1">
        <text>ATP + protein L-histidine = ADP + protein N-phospho-L-histidine.</text>
        <dbReference type="EC" id="2.7.13.3"/>
    </reaction>
</comment>
<evidence type="ECO:0000256" key="2">
    <source>
        <dbReference type="ARBA" id="ARBA00012438"/>
    </source>
</evidence>
<keyword evidence="4" id="KW-0812">Transmembrane</keyword>
<keyword evidence="4" id="KW-0472">Membrane</keyword>
<keyword evidence="6" id="KW-0067">ATP-binding</keyword>
<dbReference type="SMART" id="SM00387">
    <property type="entry name" value="HATPase_c"/>
    <property type="match status" value="1"/>
</dbReference>
<keyword evidence="4" id="KW-1133">Transmembrane helix</keyword>
<organism evidence="6 7">
    <name type="scientific">Chryseolinea lacunae</name>
    <dbReference type="NCBI Taxonomy" id="2801331"/>
    <lineage>
        <taxon>Bacteria</taxon>
        <taxon>Pseudomonadati</taxon>
        <taxon>Bacteroidota</taxon>
        <taxon>Cytophagia</taxon>
        <taxon>Cytophagales</taxon>
        <taxon>Fulvivirgaceae</taxon>
        <taxon>Chryseolinea</taxon>
    </lineage>
</organism>
<dbReference type="SUPFAM" id="SSF55874">
    <property type="entry name" value="ATPase domain of HSP90 chaperone/DNA topoisomerase II/histidine kinase"/>
    <property type="match status" value="1"/>
</dbReference>
<dbReference type="Proteomes" id="UP000613030">
    <property type="component" value="Unassembled WGS sequence"/>
</dbReference>
<dbReference type="InterPro" id="IPR005467">
    <property type="entry name" value="His_kinase_dom"/>
</dbReference>
<proteinExistence type="predicted"/>
<dbReference type="InterPro" id="IPR003594">
    <property type="entry name" value="HATPase_dom"/>
</dbReference>
<dbReference type="InterPro" id="IPR036890">
    <property type="entry name" value="HATPase_C_sf"/>
</dbReference>